<evidence type="ECO:0000256" key="1">
    <source>
        <dbReference type="SAM" id="Coils"/>
    </source>
</evidence>
<gene>
    <name evidence="3" type="ORF">PCOR1329_LOCUS85278</name>
</gene>
<name>A0ABN9YKB0_9DINO</name>
<comment type="caution">
    <text evidence="3">The sequence shown here is derived from an EMBL/GenBank/DDBJ whole genome shotgun (WGS) entry which is preliminary data.</text>
</comment>
<keyword evidence="1" id="KW-0175">Coiled coil</keyword>
<dbReference type="PANTHER" id="PTHR22774">
    <property type="entry name" value="CHOREIN N-TERMINAL DOMAIN-CONTAINING PROTEIN"/>
    <property type="match status" value="1"/>
</dbReference>
<feature type="coiled-coil region" evidence="1">
    <location>
        <begin position="996"/>
        <end position="1030"/>
    </location>
</feature>
<feature type="region of interest" description="Disordered" evidence="2">
    <location>
        <begin position="518"/>
        <end position="607"/>
    </location>
</feature>
<dbReference type="InterPro" id="IPR026728">
    <property type="entry name" value="BLTP3A/B"/>
</dbReference>
<feature type="region of interest" description="Disordered" evidence="2">
    <location>
        <begin position="168"/>
        <end position="192"/>
    </location>
</feature>
<evidence type="ECO:0000313" key="4">
    <source>
        <dbReference type="Proteomes" id="UP001189429"/>
    </source>
</evidence>
<accession>A0ABN9YKB0</accession>
<evidence type="ECO:0000256" key="2">
    <source>
        <dbReference type="SAM" id="MobiDB-lite"/>
    </source>
</evidence>
<feature type="region of interest" description="Disordered" evidence="2">
    <location>
        <begin position="705"/>
        <end position="731"/>
    </location>
</feature>
<dbReference type="Pfam" id="PF24917">
    <property type="entry name" value="BLTP3A_B"/>
    <property type="match status" value="1"/>
</dbReference>
<dbReference type="PANTHER" id="PTHR22774:SF11">
    <property type="entry name" value="CHOREIN N-TERMINAL DOMAIN-CONTAINING PROTEIN"/>
    <property type="match status" value="1"/>
</dbReference>
<organism evidence="3 4">
    <name type="scientific">Prorocentrum cordatum</name>
    <dbReference type="NCBI Taxonomy" id="2364126"/>
    <lineage>
        <taxon>Eukaryota</taxon>
        <taxon>Sar</taxon>
        <taxon>Alveolata</taxon>
        <taxon>Dinophyceae</taxon>
        <taxon>Prorocentrales</taxon>
        <taxon>Prorocentraceae</taxon>
        <taxon>Prorocentrum</taxon>
    </lineage>
</organism>
<protein>
    <recommendedName>
        <fullName evidence="5">Chorein N-terminal domain-containing protein</fullName>
    </recommendedName>
</protein>
<proteinExistence type="predicted"/>
<evidence type="ECO:0008006" key="5">
    <source>
        <dbReference type="Google" id="ProtNLM"/>
    </source>
</evidence>
<dbReference type="EMBL" id="CAUYUJ010022570">
    <property type="protein sequence ID" value="CAK0911403.1"/>
    <property type="molecule type" value="Genomic_DNA"/>
</dbReference>
<keyword evidence="4" id="KW-1185">Reference proteome</keyword>
<sequence>MHQVGKRRLAKYLRKYIKDFNPDQVSSRLLSGEIELRDLELEVAPLNEALAGALPYTLELQAASCSSVRVEVPWTALRGRPVCVSVGSCRARVQVHGQDDPEWARTAALRSREALAEATAKTEGRAEKVDGEEHARRTNRLSDTRIVITDGLVVTLESLELVVVSAKPTHRPGGSEGLGSASPLSEPPTQPAPLPVWEILACDLAFGPRACPGSRISRRPGAAREQTPTWTTVRRQLTIGSVEVRSMPNRASSSTPPCHQESASVSTSGVVVELLEWHDVGHLLGSGSPSISEFPREVRADVHVPSAEVRCSQAQLAALAALGLDAAAPPQVPVEALPPDAVHLHGGHPSLAEAVEEARARRAAKKRSMWATQATGTASLSPEQLKESASAMAQRAAVSAMSTAKRSGVMATQGASAAKVMAAQGVTRAATAATGARASASAAATRAAAGAAVARQKVSLGGTMAARAAAAARQAAERKASVLRGSKSAGPQPCHPFLDDDAALQAALALSAEEADAAAAAEEIAAEDERSEHGDGAAPASREGGQCSSGSSDEQDAWAEALASRMGGEDDAASTVGDDAAADDFGRRGRPLEPAARLSTHAGTGPSPMTRRAAVHLCIASAKVELAVPVGGSSASLLLCARALDASLEGTRRLTAPEARCLESLGLASPRDVKDCEDCSRAPFGTSGSAGVWITLGSADLSFAGGEDLEGGTDEAGGPSGRRAPDPRPVFWTETGGSTAWLLTARASSRAGLDGKPVLRACVHGARAAPRLEVVRALESLVRALRALPPARDDGSDPVKHSSGQAMQWPAGLPKLVPTICVTCRNTVLDLGPVSPLEPLRVLLPAAFASVLDPADGGEPEAPEGLDVASVPLWHAPAPQARDAVPAPDFHLYSCTCGSIGPGAEAPAGAAAGQVVAEQQWRATAAAGLPEVVLPAEELAALSRARAEALGQEARWAELSQARPPGARAAFVGREAARRIPMVRELLDEAGGAASCGPLRAQLEALRAEVADLQEEWPEHEERLRVCERETASMVAKVRAGHAARDLELRRQLDSERAVTQARRLLKALSELVGWQEAAIAKLLAAREARGEARGGPGPT</sequence>
<evidence type="ECO:0000313" key="3">
    <source>
        <dbReference type="EMBL" id="CAK0911403.1"/>
    </source>
</evidence>
<dbReference type="Proteomes" id="UP001189429">
    <property type="component" value="Unassembled WGS sequence"/>
</dbReference>
<reference evidence="3" key="1">
    <citation type="submission" date="2023-10" db="EMBL/GenBank/DDBJ databases">
        <authorList>
            <person name="Chen Y."/>
            <person name="Shah S."/>
            <person name="Dougan E. K."/>
            <person name="Thang M."/>
            <person name="Chan C."/>
        </authorList>
    </citation>
    <scope>NUCLEOTIDE SEQUENCE [LARGE SCALE GENOMIC DNA]</scope>
</reference>